<protein>
    <recommendedName>
        <fullName evidence="2">DUF58 domain-containing protein</fullName>
    </recommendedName>
</protein>
<dbReference type="EMBL" id="CP036525">
    <property type="protein sequence ID" value="QDT06150.1"/>
    <property type="molecule type" value="Genomic_DNA"/>
</dbReference>
<sequence>MPPLETHQTNDSGLLDGFDEIDQQLLSRVHRSVEQRVASDSSGSPRFAVIAGIAAVLLMGMLFGASLWVLVAIAAGLLVAANYFLAKTWATATVATRSGADDEVKIGSHIQVQLNFHNRSRIPVLWLLAEDLLPRWTTQSAHPTLAVEGERIAVMMLWPNENRTMEYQIHCHRRGYFQVGPTVLETGDMMGLYRRYRVGTDPQYVTVLPEVVPLTTYEIGSRRPIGEIRMRESVMDDPTRLRGIRQWQIGDPMRSVHWAATARTGVLHSKIYEPSSIIGATLVLDLHETTTPTKHEPFRSDLAVTAAASIAAALHEAGEPFALATNGRDASDRIRQEGWDGDHRVRGAAAAAAAMKEKNDRLRPVIIPTGRGPVQFQEIHRTLARLERTGGLTLAELLIECESQIAADTTLLVIVQIATPETIAALVSLARRGRAVAVIINTHDINDYSASAGPLIASRIPTFHLADQESVANICRQTLAR</sequence>
<feature type="transmembrane region" description="Helical" evidence="1">
    <location>
        <begin position="47"/>
        <end position="80"/>
    </location>
</feature>
<proteinExistence type="predicted"/>
<accession>A0A517NGA1</accession>
<evidence type="ECO:0000313" key="4">
    <source>
        <dbReference type="Proteomes" id="UP000318538"/>
    </source>
</evidence>
<keyword evidence="4" id="KW-1185">Reference proteome</keyword>
<dbReference type="RefSeq" id="WP_145172621.1">
    <property type="nucleotide sequence ID" value="NZ_CP036525.1"/>
</dbReference>
<name>A0A517NGA1_9BACT</name>
<evidence type="ECO:0000259" key="2">
    <source>
        <dbReference type="Pfam" id="PF01882"/>
    </source>
</evidence>
<dbReference type="KEGG" id="rlc:K227x_45580"/>
<keyword evidence="1" id="KW-0472">Membrane</keyword>
<reference evidence="3 4" key="1">
    <citation type="submission" date="2019-02" db="EMBL/GenBank/DDBJ databases">
        <title>Deep-cultivation of Planctomycetes and their phenomic and genomic characterization uncovers novel biology.</title>
        <authorList>
            <person name="Wiegand S."/>
            <person name="Jogler M."/>
            <person name="Boedeker C."/>
            <person name="Pinto D."/>
            <person name="Vollmers J."/>
            <person name="Rivas-Marin E."/>
            <person name="Kohn T."/>
            <person name="Peeters S.H."/>
            <person name="Heuer A."/>
            <person name="Rast P."/>
            <person name="Oberbeckmann S."/>
            <person name="Bunk B."/>
            <person name="Jeske O."/>
            <person name="Meyerdierks A."/>
            <person name="Storesund J.E."/>
            <person name="Kallscheuer N."/>
            <person name="Luecker S."/>
            <person name="Lage O.M."/>
            <person name="Pohl T."/>
            <person name="Merkel B.J."/>
            <person name="Hornburger P."/>
            <person name="Mueller R.-W."/>
            <person name="Bruemmer F."/>
            <person name="Labrenz M."/>
            <person name="Spormann A.M."/>
            <person name="Op den Camp H."/>
            <person name="Overmann J."/>
            <person name="Amann R."/>
            <person name="Jetten M.S.M."/>
            <person name="Mascher T."/>
            <person name="Medema M.H."/>
            <person name="Devos D.P."/>
            <person name="Kaster A.-K."/>
            <person name="Ovreas L."/>
            <person name="Rohde M."/>
            <person name="Galperin M.Y."/>
            <person name="Jogler C."/>
        </authorList>
    </citation>
    <scope>NUCLEOTIDE SEQUENCE [LARGE SCALE GENOMIC DNA]</scope>
    <source>
        <strain evidence="3 4">K22_7</strain>
    </source>
</reference>
<evidence type="ECO:0000256" key="1">
    <source>
        <dbReference type="SAM" id="Phobius"/>
    </source>
</evidence>
<dbReference type="PANTHER" id="PTHR34351:SF2">
    <property type="entry name" value="DUF58 DOMAIN-CONTAINING PROTEIN"/>
    <property type="match status" value="1"/>
</dbReference>
<dbReference type="Pfam" id="PF01882">
    <property type="entry name" value="DUF58"/>
    <property type="match status" value="1"/>
</dbReference>
<keyword evidence="1" id="KW-1133">Transmembrane helix</keyword>
<gene>
    <name evidence="3" type="ORF">K227x_45580</name>
</gene>
<dbReference type="AlphaFoldDB" id="A0A517NGA1"/>
<dbReference type="PANTHER" id="PTHR34351">
    <property type="entry name" value="SLR1927 PROTEIN-RELATED"/>
    <property type="match status" value="1"/>
</dbReference>
<dbReference type="InterPro" id="IPR002881">
    <property type="entry name" value="DUF58"/>
</dbReference>
<dbReference type="OrthoDB" id="9789943at2"/>
<evidence type="ECO:0000313" key="3">
    <source>
        <dbReference type="EMBL" id="QDT06150.1"/>
    </source>
</evidence>
<dbReference type="Proteomes" id="UP000318538">
    <property type="component" value="Chromosome"/>
</dbReference>
<keyword evidence="1" id="KW-0812">Transmembrane</keyword>
<organism evidence="3 4">
    <name type="scientific">Rubripirellula lacrimiformis</name>
    <dbReference type="NCBI Taxonomy" id="1930273"/>
    <lineage>
        <taxon>Bacteria</taxon>
        <taxon>Pseudomonadati</taxon>
        <taxon>Planctomycetota</taxon>
        <taxon>Planctomycetia</taxon>
        <taxon>Pirellulales</taxon>
        <taxon>Pirellulaceae</taxon>
        <taxon>Rubripirellula</taxon>
    </lineage>
</organism>
<feature type="domain" description="DUF58" evidence="2">
    <location>
        <begin position="244"/>
        <end position="334"/>
    </location>
</feature>